<feature type="domain" description="TonB-dependent receptor plug" evidence="3">
    <location>
        <begin position="152"/>
        <end position="260"/>
    </location>
</feature>
<dbReference type="GO" id="GO:0009279">
    <property type="term" value="C:cell outer membrane"/>
    <property type="evidence" value="ECO:0007669"/>
    <property type="project" value="UniProtKB-SubCell"/>
</dbReference>
<dbReference type="RefSeq" id="WP_160367281.1">
    <property type="nucleotide sequence ID" value="NZ_WSQA01000001.1"/>
</dbReference>
<dbReference type="SUPFAM" id="SSF56935">
    <property type="entry name" value="Porins"/>
    <property type="match status" value="1"/>
</dbReference>
<comment type="caution">
    <text evidence="4">The sequence shown here is derived from an EMBL/GenBank/DDBJ whole genome shotgun (WGS) entry which is preliminary data.</text>
</comment>
<comment type="similarity">
    <text evidence="1">Belongs to the TonB-dependent receptor family.</text>
</comment>
<dbReference type="InterPro" id="IPR039426">
    <property type="entry name" value="TonB-dep_rcpt-like"/>
</dbReference>
<evidence type="ECO:0000256" key="1">
    <source>
        <dbReference type="PROSITE-ProRule" id="PRU01360"/>
    </source>
</evidence>
<dbReference type="NCBIfam" id="TIGR04057">
    <property type="entry name" value="SusC_RagA_signa"/>
    <property type="match status" value="1"/>
</dbReference>
<dbReference type="NCBIfam" id="TIGR04056">
    <property type="entry name" value="OMP_RagA_SusC"/>
    <property type="match status" value="1"/>
</dbReference>
<organism evidence="4 5">
    <name type="scientific">Sphingobacterium humi</name>
    <dbReference type="NCBI Taxonomy" id="1796905"/>
    <lineage>
        <taxon>Bacteria</taxon>
        <taxon>Pseudomonadati</taxon>
        <taxon>Bacteroidota</taxon>
        <taxon>Sphingobacteriia</taxon>
        <taxon>Sphingobacteriales</taxon>
        <taxon>Sphingobacteriaceae</taxon>
        <taxon>Sphingobacterium</taxon>
    </lineage>
</organism>
<dbReference type="InterPro" id="IPR023997">
    <property type="entry name" value="TonB-dep_OMP_SusC/RagA_CS"/>
</dbReference>
<keyword evidence="2" id="KW-0732">Signal</keyword>
<dbReference type="OrthoDB" id="603589at2"/>
<feature type="signal peptide" evidence="2">
    <location>
        <begin position="1"/>
        <end position="41"/>
    </location>
</feature>
<dbReference type="InterPro" id="IPR012910">
    <property type="entry name" value="Plug_dom"/>
</dbReference>
<dbReference type="Gene3D" id="2.60.40.1120">
    <property type="entry name" value="Carboxypeptidase-like, regulatory domain"/>
    <property type="match status" value="1"/>
</dbReference>
<dbReference type="Proteomes" id="UP000435036">
    <property type="component" value="Unassembled WGS sequence"/>
</dbReference>
<feature type="chain" id="PRO_5026957751" evidence="2">
    <location>
        <begin position="42"/>
        <end position="1062"/>
    </location>
</feature>
<dbReference type="InterPro" id="IPR008969">
    <property type="entry name" value="CarboxyPept-like_regulatory"/>
</dbReference>
<dbReference type="EMBL" id="WSQA01000001">
    <property type="protein sequence ID" value="MVZ60645.1"/>
    <property type="molecule type" value="Genomic_DNA"/>
</dbReference>
<sequence length="1062" mass="118217">MYKIPNKVSVTGHALPKNRYRTTVCLLSLQLIVGAPAFAYANGPNHALETNSFYLQTTQEFVVKGKVTNQKGEPIEGATVRVKGSETVTSTSSAGIFSIKVRNLNDVLELTAVGYIRQEVALTNDHDIVVVLDNSTDVLDEIVVVGYGTQKKENVVGAVQQVKASDLKTTTSTLSNAFAGNIAGVIARQPRGEPAFDAATFYIRGISTFGANASPLIVLDGVEINTTMLNNIAPESIESFSILKDANGTALYGSRGANGVIIINTKTGKNTEKMLINLRADHTFSAPTMVQPIADGVTYMEKYNEAKRNDTPEGQAYVPFYSDEKIEGTRKGLNGYVFPNNDWYEMMFKDFSMNQSVNFNLTGGSKKLDYFLNASFFNETGIVKKPSEGLYNPEIDSKKYIFQSNVSTDVTKTTRLGLKMNTILWYNNRPIEDVTNLFYYAMRANPVRFPAVLPAEEGDTYVRYGNNSSWDVGNKDLNPYALLSRGSGNKHQNYLTTIFNVDQDLNGLLKGLKAKFLASFYNYAAMSLYKSFTPFYYKVDDDYTSDGQGGYQFTTSSIGDPGNTYLTYTTDRDGRREYSVQGTITYDNKIGDHTLGAMLVYNAHDKTINIAATENDVLPYRQQGVAGRFSYNYASKYIGEFNFGYNGSENFIQGKRFGFFPSAALGYIVSNESFFEPLKAHINLLKLRASYGISGNDALSSRFPYLTIVSMNGASGLYKGMNFAGTSGPSISVLGNEDATWEVAKKYNFGLDLGINREIDFTIDYFREDRSGIFMQRQSLPTSVGLAGSTPYGNIGKVKNMGVDFSLSYKKMLNDNLSMSFTGNFTYAHNEVVDKDEPQLLYTYTSAIGHPINTNFGLLSDRLFANQQQINESAIQEYSTYKPGDIKYQDLNADGKINKNDVTAIGMPTVPEIVYGLNGMVNYKKMDFSFLLQGQSRVSLMMSNMHPFASTGQFGFGITQYIADDHWSEENQNIDAKYPRLTSTWNENNVQASDYWLRDASFLRLKYMEIGYRFKKVVRIYAAGSNLFSIHSFKHWDPEMGGGNGLFYPLQRTAKLGIQCQF</sequence>
<protein>
    <submittedName>
        <fullName evidence="4">SusC/RagA family TonB-linked outer membrane protein</fullName>
    </submittedName>
</protein>
<dbReference type="Pfam" id="PF13715">
    <property type="entry name" value="CarbopepD_reg_2"/>
    <property type="match status" value="1"/>
</dbReference>
<dbReference type="PROSITE" id="PS00018">
    <property type="entry name" value="EF_HAND_1"/>
    <property type="match status" value="1"/>
</dbReference>
<dbReference type="AlphaFoldDB" id="A0A6N8KTA7"/>
<dbReference type="InterPro" id="IPR018247">
    <property type="entry name" value="EF_Hand_1_Ca_BS"/>
</dbReference>
<comment type="subcellular location">
    <subcellularLocation>
        <location evidence="1">Cell outer membrane</location>
        <topology evidence="1">Multi-pass membrane protein</topology>
    </subcellularLocation>
</comment>
<dbReference type="InterPro" id="IPR037066">
    <property type="entry name" value="Plug_dom_sf"/>
</dbReference>
<keyword evidence="1" id="KW-0998">Cell outer membrane</keyword>
<keyword evidence="1" id="KW-0472">Membrane</keyword>
<dbReference type="Pfam" id="PF07715">
    <property type="entry name" value="Plug"/>
    <property type="match status" value="1"/>
</dbReference>
<keyword evidence="5" id="KW-1185">Reference proteome</keyword>
<dbReference type="SUPFAM" id="SSF49464">
    <property type="entry name" value="Carboxypeptidase regulatory domain-like"/>
    <property type="match status" value="1"/>
</dbReference>
<accession>A0A6N8KTA7</accession>
<dbReference type="FunFam" id="2.170.130.10:FF:000003">
    <property type="entry name" value="SusC/RagA family TonB-linked outer membrane protein"/>
    <property type="match status" value="1"/>
</dbReference>
<evidence type="ECO:0000256" key="2">
    <source>
        <dbReference type="SAM" id="SignalP"/>
    </source>
</evidence>
<dbReference type="Gene3D" id="2.170.130.10">
    <property type="entry name" value="TonB-dependent receptor, plug domain"/>
    <property type="match status" value="1"/>
</dbReference>
<evidence type="ECO:0000259" key="3">
    <source>
        <dbReference type="Pfam" id="PF07715"/>
    </source>
</evidence>
<evidence type="ECO:0000313" key="4">
    <source>
        <dbReference type="EMBL" id="MVZ60645.1"/>
    </source>
</evidence>
<name>A0A6N8KTA7_9SPHI</name>
<reference evidence="4 5" key="1">
    <citation type="submission" date="2019-12" db="EMBL/GenBank/DDBJ databases">
        <authorList>
            <person name="Dong K."/>
        </authorList>
    </citation>
    <scope>NUCLEOTIDE SEQUENCE [LARGE SCALE GENOMIC DNA]</scope>
    <source>
        <strain evidence="4 5">JCM 31225</strain>
    </source>
</reference>
<dbReference type="InterPro" id="IPR023996">
    <property type="entry name" value="TonB-dep_OMP_SusC/RagA"/>
</dbReference>
<evidence type="ECO:0000313" key="5">
    <source>
        <dbReference type="Proteomes" id="UP000435036"/>
    </source>
</evidence>
<keyword evidence="1" id="KW-0813">Transport</keyword>
<keyword evidence="1" id="KW-0812">Transmembrane</keyword>
<gene>
    <name evidence="4" type="ORF">GQF63_01285</name>
</gene>
<dbReference type="PROSITE" id="PS52016">
    <property type="entry name" value="TONB_DEPENDENT_REC_3"/>
    <property type="match status" value="1"/>
</dbReference>
<keyword evidence="1" id="KW-1134">Transmembrane beta strand</keyword>
<proteinExistence type="inferred from homology"/>